<evidence type="ECO:0000313" key="3">
    <source>
        <dbReference type="Proteomes" id="UP001162891"/>
    </source>
</evidence>
<dbReference type="Pfam" id="PF14052">
    <property type="entry name" value="Caps_assemb_Wzi"/>
    <property type="match status" value="1"/>
</dbReference>
<name>A0ABN6MUR2_9BACT</name>
<feature type="chain" id="PRO_5046058653" description="Capsule assembly Wzi family protein" evidence="1">
    <location>
        <begin position="23"/>
        <end position="541"/>
    </location>
</feature>
<keyword evidence="3" id="KW-1185">Reference proteome</keyword>
<dbReference type="EMBL" id="AP025591">
    <property type="protein sequence ID" value="BDG03420.1"/>
    <property type="molecule type" value="Genomic_DNA"/>
</dbReference>
<feature type="signal peptide" evidence="1">
    <location>
        <begin position="1"/>
        <end position="22"/>
    </location>
</feature>
<dbReference type="InterPro" id="IPR038636">
    <property type="entry name" value="Wzi_sf"/>
</dbReference>
<evidence type="ECO:0000256" key="1">
    <source>
        <dbReference type="SAM" id="SignalP"/>
    </source>
</evidence>
<sequence>MRPGRLLVLLALASATPPAARADEDLPCTPAAPFVVDGFRSPADDLARVGELVGAVAPEPRLIRRGGLRLESTCAEGAALPWTLAAAPGDVRSFLVPIPARLESVVNSAYPEGANDGLLWAGRGVSAFATAGLAGRYGPLSFAVAPEVAWSENHAFAMVPNGQSGDLRYMNPWHGATIDYPSRFGGSPVTSWAPGQSYLRLDLGNVALGISTENLWLGPGIRNAITMSSAGPGFPHVFLGTTRPADVWIGTVEAKVLWGRLERTRYVPSPTHPLLTALVVDYTPRWLPRLSVGFSRVQLQVWNDLRLRDWFPFLQSFQKKDLTSWYGDPLGDNPKDNQLASVFARWVFPESGLELYGEFAREDHENSWEMVVREPDHSEAIMVGLQKVFRTGRRWVRLQAEATDLQIFFPAGNQRGNPTYYVHGNDLSYTYQGQLLGAWIGPGSDSQTLAVDVFGPTGRLGGYLERVRRNEDVYWLVIEPQHTLTSHDTEVTAAVRQVFFAGPVDVSWEAGASYRWNRDFLGNATNLRFMVQVAVPMSRGP</sequence>
<evidence type="ECO:0000313" key="2">
    <source>
        <dbReference type="EMBL" id="BDG03420.1"/>
    </source>
</evidence>
<organism evidence="2 3">
    <name type="scientific">Anaeromyxobacter oryzae</name>
    <dbReference type="NCBI Taxonomy" id="2918170"/>
    <lineage>
        <taxon>Bacteria</taxon>
        <taxon>Pseudomonadati</taxon>
        <taxon>Myxococcota</taxon>
        <taxon>Myxococcia</taxon>
        <taxon>Myxococcales</taxon>
        <taxon>Cystobacterineae</taxon>
        <taxon>Anaeromyxobacteraceae</taxon>
        <taxon>Anaeromyxobacter</taxon>
    </lineage>
</organism>
<gene>
    <name evidence="2" type="ORF">AMOR_24160</name>
</gene>
<protein>
    <recommendedName>
        <fullName evidence="4">Capsule assembly Wzi family protein</fullName>
    </recommendedName>
</protein>
<reference evidence="3" key="1">
    <citation type="journal article" date="2022" name="Int. J. Syst. Evol. Microbiol.">
        <title>Anaeromyxobacter oryzae sp. nov., Anaeromyxobacter diazotrophicus sp. nov. and Anaeromyxobacter paludicola sp. nov., isolated from paddy soils.</title>
        <authorList>
            <person name="Itoh H."/>
            <person name="Xu Z."/>
            <person name="Mise K."/>
            <person name="Masuda Y."/>
            <person name="Ushijima N."/>
            <person name="Hayakawa C."/>
            <person name="Shiratori Y."/>
            <person name="Senoo K."/>
        </authorList>
    </citation>
    <scope>NUCLEOTIDE SEQUENCE [LARGE SCALE GENOMIC DNA]</scope>
    <source>
        <strain evidence="3">Red232</strain>
    </source>
</reference>
<dbReference type="InterPro" id="IPR026950">
    <property type="entry name" value="Caps_assemb_Wzi"/>
</dbReference>
<dbReference type="Gene3D" id="2.40.160.130">
    <property type="entry name" value="Capsule assembly protein Wzi"/>
    <property type="match status" value="1"/>
</dbReference>
<keyword evidence="1" id="KW-0732">Signal</keyword>
<evidence type="ECO:0008006" key="4">
    <source>
        <dbReference type="Google" id="ProtNLM"/>
    </source>
</evidence>
<accession>A0ABN6MUR2</accession>
<dbReference type="RefSeq" id="WP_248361416.1">
    <property type="nucleotide sequence ID" value="NZ_AP025591.1"/>
</dbReference>
<proteinExistence type="predicted"/>
<dbReference type="Proteomes" id="UP001162891">
    <property type="component" value="Chromosome"/>
</dbReference>